<sequence>MPNSVSDTASDAEVLVAPKQRAWWPWARRALTALFFAGIAWLLYHQARDLDWAQVGVSLSHYTASKLMLAVLLVALSYSLYASFDLIGRRYTRHLLSHRAVLSTAMVSYAFNLNFGALVGGVGFRYRLYSRLGLRTAVITRVLGMSMIGNWIGYTLLLGLIFVGGALEIGDQARLGEEALRVLGALLLMAAPAYLVLCAVSRRREWIIRGIPIDLPHRRLAALQLAFSVTNWLVIASIPYLLLDGAVNYFAVLAALLLAAIAGVITHVPAGLGVMEAVFLAVLRGQVDEAPLLAALLAYRAVYYLMPLLLAGVVYLSMEARLRGGVRA</sequence>
<evidence type="ECO:0000256" key="5">
    <source>
        <dbReference type="ARBA" id="ARBA00023136"/>
    </source>
</evidence>
<keyword evidence="8" id="KW-1185">Reference proteome</keyword>
<feature type="transmembrane region" description="Helical" evidence="6">
    <location>
        <begin position="294"/>
        <end position="318"/>
    </location>
</feature>
<keyword evidence="4 6" id="KW-1133">Transmembrane helix</keyword>
<feature type="transmembrane region" description="Helical" evidence="6">
    <location>
        <begin position="179"/>
        <end position="200"/>
    </location>
</feature>
<dbReference type="STRING" id="1172194.WQQ_23430"/>
<evidence type="ECO:0000256" key="6">
    <source>
        <dbReference type="SAM" id="Phobius"/>
    </source>
</evidence>
<feature type="transmembrane region" description="Helical" evidence="6">
    <location>
        <begin position="220"/>
        <end position="243"/>
    </location>
</feature>
<keyword evidence="5 6" id="KW-0472">Membrane</keyword>
<evidence type="ECO:0000313" key="8">
    <source>
        <dbReference type="Proteomes" id="UP000003704"/>
    </source>
</evidence>
<evidence type="ECO:0000256" key="3">
    <source>
        <dbReference type="ARBA" id="ARBA00022692"/>
    </source>
</evidence>
<feature type="transmembrane region" description="Helical" evidence="6">
    <location>
        <begin position="147"/>
        <end position="167"/>
    </location>
</feature>
<dbReference type="PANTHER" id="PTHR39087">
    <property type="entry name" value="UPF0104 MEMBRANE PROTEIN MJ1595"/>
    <property type="match status" value="1"/>
</dbReference>
<evidence type="ECO:0000313" key="7">
    <source>
        <dbReference type="EMBL" id="EIT72206.1"/>
    </source>
</evidence>
<feature type="transmembrane region" description="Helical" evidence="6">
    <location>
        <begin position="249"/>
        <end position="282"/>
    </location>
</feature>
<proteinExistence type="predicted"/>
<comment type="subcellular location">
    <subcellularLocation>
        <location evidence="1">Cell membrane</location>
        <topology evidence="1">Multi-pass membrane protein</topology>
    </subcellularLocation>
</comment>
<evidence type="ECO:0000256" key="4">
    <source>
        <dbReference type="ARBA" id="ARBA00022989"/>
    </source>
</evidence>
<dbReference type="AlphaFoldDB" id="I8I693"/>
<evidence type="ECO:0000256" key="1">
    <source>
        <dbReference type="ARBA" id="ARBA00004651"/>
    </source>
</evidence>
<dbReference type="Pfam" id="PF03706">
    <property type="entry name" value="LPG_synthase_TM"/>
    <property type="match status" value="1"/>
</dbReference>
<feature type="transmembrane region" description="Helical" evidence="6">
    <location>
        <begin position="26"/>
        <end position="44"/>
    </location>
</feature>
<dbReference type="InterPro" id="IPR022791">
    <property type="entry name" value="L-PG_synthase/AglD"/>
</dbReference>
<name>I8I693_9GAMM</name>
<dbReference type="EMBL" id="AKGD01000001">
    <property type="protein sequence ID" value="EIT72206.1"/>
    <property type="molecule type" value="Genomic_DNA"/>
</dbReference>
<dbReference type="Proteomes" id="UP000003704">
    <property type="component" value="Unassembled WGS sequence"/>
</dbReference>
<organism evidence="7 8">
    <name type="scientific">Hydrocarboniphaga effusa AP103</name>
    <dbReference type="NCBI Taxonomy" id="1172194"/>
    <lineage>
        <taxon>Bacteria</taxon>
        <taxon>Pseudomonadati</taxon>
        <taxon>Pseudomonadota</taxon>
        <taxon>Gammaproteobacteria</taxon>
        <taxon>Nevskiales</taxon>
        <taxon>Nevskiaceae</taxon>
        <taxon>Hydrocarboniphaga</taxon>
    </lineage>
</organism>
<evidence type="ECO:0000256" key="2">
    <source>
        <dbReference type="ARBA" id="ARBA00022475"/>
    </source>
</evidence>
<dbReference type="PANTHER" id="PTHR39087:SF2">
    <property type="entry name" value="UPF0104 MEMBRANE PROTEIN MJ1595"/>
    <property type="match status" value="1"/>
</dbReference>
<accession>I8I693</accession>
<protein>
    <submittedName>
        <fullName evidence="7">Uncharacterized protein</fullName>
    </submittedName>
</protein>
<keyword evidence="2" id="KW-1003">Cell membrane</keyword>
<feature type="transmembrane region" description="Helical" evidence="6">
    <location>
        <begin position="64"/>
        <end position="84"/>
    </location>
</feature>
<comment type="caution">
    <text evidence="7">The sequence shown here is derived from an EMBL/GenBank/DDBJ whole genome shotgun (WGS) entry which is preliminary data.</text>
</comment>
<reference evidence="7 8" key="1">
    <citation type="journal article" date="2012" name="J. Bacteriol.">
        <title>Genome Sequence of n-Alkane-Degrading Hydrocarboniphaga effusa Strain AP103T (ATCC BAA-332T).</title>
        <authorList>
            <person name="Chang H.K."/>
            <person name="Zylstra G.J."/>
            <person name="Chae J.C."/>
        </authorList>
    </citation>
    <scope>NUCLEOTIDE SEQUENCE [LARGE SCALE GENOMIC DNA]</scope>
    <source>
        <strain evidence="7 8">AP103</strain>
    </source>
</reference>
<dbReference type="GO" id="GO:0005886">
    <property type="term" value="C:plasma membrane"/>
    <property type="evidence" value="ECO:0007669"/>
    <property type="project" value="UniProtKB-SubCell"/>
</dbReference>
<dbReference type="PATRIC" id="fig|1172194.4.peg.2263"/>
<feature type="transmembrane region" description="Helical" evidence="6">
    <location>
        <begin position="104"/>
        <end position="126"/>
    </location>
</feature>
<keyword evidence="3 6" id="KW-0812">Transmembrane</keyword>
<gene>
    <name evidence="7" type="ORF">WQQ_23430</name>
</gene>
<dbReference type="OrthoDB" id="5998304at2"/>